<evidence type="ECO:0000256" key="7">
    <source>
        <dbReference type="ARBA" id="ARBA00023034"/>
    </source>
</evidence>
<evidence type="ECO:0000256" key="9">
    <source>
        <dbReference type="RuleBase" id="RU363079"/>
    </source>
</evidence>
<dbReference type="Pfam" id="PF02990">
    <property type="entry name" value="EMP70"/>
    <property type="match status" value="1"/>
</dbReference>
<feature type="transmembrane region" description="Helical" evidence="9">
    <location>
        <begin position="66"/>
        <end position="85"/>
    </location>
</feature>
<keyword evidence="10" id="KW-1185">Reference proteome</keyword>
<evidence type="ECO:0000256" key="5">
    <source>
        <dbReference type="ARBA" id="ARBA00022729"/>
    </source>
</evidence>
<reference evidence="11" key="1">
    <citation type="submission" date="2022-11" db="UniProtKB">
        <authorList>
            <consortium name="WormBaseParasite"/>
        </authorList>
    </citation>
    <scope>IDENTIFICATION</scope>
</reference>
<feature type="transmembrane region" description="Helical" evidence="9">
    <location>
        <begin position="221"/>
        <end position="240"/>
    </location>
</feature>
<dbReference type="PANTHER" id="PTHR10766">
    <property type="entry name" value="TRANSMEMBRANE 9 SUPERFAMILY PROTEIN"/>
    <property type="match status" value="1"/>
</dbReference>
<dbReference type="GO" id="GO:0016020">
    <property type="term" value="C:membrane"/>
    <property type="evidence" value="ECO:0007669"/>
    <property type="project" value="UniProtKB-SubCell"/>
</dbReference>
<keyword evidence="8 9" id="KW-0472">Membrane</keyword>
<keyword evidence="7" id="KW-0333">Golgi apparatus</keyword>
<evidence type="ECO:0000256" key="3">
    <source>
        <dbReference type="ARBA" id="ARBA00005227"/>
    </source>
</evidence>
<dbReference type="AlphaFoldDB" id="A0A915JV90"/>
<sequence length="291" mass="33665">MNNANIIYVTLVISMLGMLSPSSRGSLMTTGLFLYCFMGLVAGYYSGRLYKTLRGTQWKRAAFQTATLFPETVFGICFVLNFFIWEKHSSGAVPFPTMLALLAMWFGIDVPLVYVGFYFGFRKQAYEHPVRTNQIPRQIPEQPWYLRSLFSNMAAGILPFGAMFIELFFIFTAIWENQFYYLFGFLFLVFLILVISCGLISIVVTYFQLCAESYRWWWRSFFIGGSSAFYVLLYSVFYYFTKLEIIGFTPTLLYFGYSFLIAFAFWLLTGTVGFYAAYAFVRNIYGAVKID</sequence>
<dbReference type="PANTHER" id="PTHR10766:SF55">
    <property type="entry name" value="TRANSMEMBRANE 9 SUPERFAMILY MEMBER 4"/>
    <property type="match status" value="1"/>
</dbReference>
<name>A0A915JV90_ROMCU</name>
<comment type="similarity">
    <text evidence="3 9">Belongs to the nonaspanin (TM9SF) (TC 9.A.2) family.</text>
</comment>
<dbReference type="InterPro" id="IPR004240">
    <property type="entry name" value="EMP70"/>
</dbReference>
<protein>
    <recommendedName>
        <fullName evidence="9">Transmembrane 9 superfamily member</fullName>
    </recommendedName>
</protein>
<keyword evidence="4 9" id="KW-0812">Transmembrane</keyword>
<evidence type="ECO:0000256" key="8">
    <source>
        <dbReference type="ARBA" id="ARBA00023136"/>
    </source>
</evidence>
<organism evidence="10 11">
    <name type="scientific">Romanomermis culicivorax</name>
    <name type="common">Nematode worm</name>
    <dbReference type="NCBI Taxonomy" id="13658"/>
    <lineage>
        <taxon>Eukaryota</taxon>
        <taxon>Metazoa</taxon>
        <taxon>Ecdysozoa</taxon>
        <taxon>Nematoda</taxon>
        <taxon>Enoplea</taxon>
        <taxon>Dorylaimia</taxon>
        <taxon>Mermithida</taxon>
        <taxon>Mermithoidea</taxon>
        <taxon>Mermithidae</taxon>
        <taxon>Romanomermis</taxon>
    </lineage>
</organism>
<dbReference type="WBParaSite" id="nRc.2.0.1.t29998-RA">
    <property type="protein sequence ID" value="nRc.2.0.1.t29998-RA"/>
    <property type="gene ID" value="nRc.2.0.1.g29998"/>
</dbReference>
<keyword evidence="5" id="KW-0732">Signal</keyword>
<comment type="subcellular location">
    <subcellularLocation>
        <location evidence="2">Golgi apparatus</location>
    </subcellularLocation>
    <subcellularLocation>
        <location evidence="1">Membrane</location>
        <topology evidence="1">Multi-pass membrane protein</topology>
    </subcellularLocation>
</comment>
<feature type="transmembrane region" description="Helical" evidence="9">
    <location>
        <begin position="181"/>
        <end position="209"/>
    </location>
</feature>
<evidence type="ECO:0000313" key="11">
    <source>
        <dbReference type="WBParaSite" id="nRc.2.0.1.t29998-RA"/>
    </source>
</evidence>
<evidence type="ECO:0000313" key="10">
    <source>
        <dbReference type="Proteomes" id="UP000887565"/>
    </source>
</evidence>
<feature type="transmembrane region" description="Helical" evidence="9">
    <location>
        <begin position="97"/>
        <end position="121"/>
    </location>
</feature>
<evidence type="ECO:0000256" key="6">
    <source>
        <dbReference type="ARBA" id="ARBA00022989"/>
    </source>
</evidence>
<dbReference type="GO" id="GO:0072657">
    <property type="term" value="P:protein localization to membrane"/>
    <property type="evidence" value="ECO:0007669"/>
    <property type="project" value="TreeGrafter"/>
</dbReference>
<proteinExistence type="inferred from homology"/>
<keyword evidence="6 9" id="KW-1133">Transmembrane helix</keyword>
<feature type="transmembrane region" description="Helical" evidence="9">
    <location>
        <begin position="153"/>
        <end position="175"/>
    </location>
</feature>
<evidence type="ECO:0000256" key="1">
    <source>
        <dbReference type="ARBA" id="ARBA00004141"/>
    </source>
</evidence>
<dbReference type="Proteomes" id="UP000887565">
    <property type="component" value="Unplaced"/>
</dbReference>
<dbReference type="GO" id="GO:0005794">
    <property type="term" value="C:Golgi apparatus"/>
    <property type="evidence" value="ECO:0007669"/>
    <property type="project" value="UniProtKB-SubCell"/>
</dbReference>
<evidence type="ECO:0000256" key="2">
    <source>
        <dbReference type="ARBA" id="ARBA00004555"/>
    </source>
</evidence>
<accession>A0A915JV90</accession>
<evidence type="ECO:0000256" key="4">
    <source>
        <dbReference type="ARBA" id="ARBA00022692"/>
    </source>
</evidence>
<feature type="transmembrane region" description="Helical" evidence="9">
    <location>
        <begin position="25"/>
        <end position="45"/>
    </location>
</feature>
<feature type="transmembrane region" description="Helical" evidence="9">
    <location>
        <begin position="252"/>
        <end position="281"/>
    </location>
</feature>
<dbReference type="OMA" id="LIMIRTL"/>
<comment type="caution">
    <text evidence="9">Lacks conserved residue(s) required for the propagation of feature annotation.</text>
</comment>